<accession>A0A1I3BF15</accession>
<organism evidence="4 5">
    <name type="scientific">Planctomicrobium piriforme</name>
    <dbReference type="NCBI Taxonomy" id="1576369"/>
    <lineage>
        <taxon>Bacteria</taxon>
        <taxon>Pseudomonadati</taxon>
        <taxon>Planctomycetota</taxon>
        <taxon>Planctomycetia</taxon>
        <taxon>Planctomycetales</taxon>
        <taxon>Planctomycetaceae</taxon>
        <taxon>Planctomicrobium</taxon>
    </lineage>
</organism>
<dbReference type="PANTHER" id="PTHR33178:SF10">
    <property type="entry name" value="STRESS-RESPONSE A_B BARREL DOMAIN-CONTAINING PROTEIN"/>
    <property type="match status" value="1"/>
</dbReference>
<dbReference type="SMART" id="SM00886">
    <property type="entry name" value="Dabb"/>
    <property type="match status" value="1"/>
</dbReference>
<reference evidence="5" key="1">
    <citation type="submission" date="2016-10" db="EMBL/GenBank/DDBJ databases">
        <authorList>
            <person name="Varghese N."/>
            <person name="Submissions S."/>
        </authorList>
    </citation>
    <scope>NUCLEOTIDE SEQUENCE [LARGE SCALE GENOMIC DNA]</scope>
    <source>
        <strain evidence="5">DSM 26348</strain>
    </source>
</reference>
<keyword evidence="5" id="KW-1185">Reference proteome</keyword>
<dbReference type="InterPro" id="IPR044662">
    <property type="entry name" value="HS1/DABB1-like"/>
</dbReference>
<dbReference type="PANTHER" id="PTHR33178">
    <property type="match status" value="1"/>
</dbReference>
<evidence type="ECO:0000313" key="4">
    <source>
        <dbReference type="EMBL" id="SFH60740.1"/>
    </source>
</evidence>
<dbReference type="Pfam" id="PF07876">
    <property type="entry name" value="Dabb"/>
    <property type="match status" value="1"/>
</dbReference>
<feature type="signal peptide" evidence="2">
    <location>
        <begin position="1"/>
        <end position="24"/>
    </location>
</feature>
<dbReference type="EMBL" id="FOQD01000001">
    <property type="protein sequence ID" value="SFH60740.1"/>
    <property type="molecule type" value="Genomic_DNA"/>
</dbReference>
<protein>
    <submittedName>
        <fullName evidence="4">Stress responsive A/B Barrel Domain</fullName>
    </submittedName>
</protein>
<sequence length="128" mass="14725">MRMLLCSICLFALFLPWVRMTHGAEPTGKLLRHIVLYKFKPEMTTAQVQEVVDAFAALPSKIDLIVSLEKGTNVSQENKSDGLTHSFVVTFRSQADLAKYLDHPAHLDYVKLVRDRREKVVVFDYWTE</sequence>
<evidence type="ECO:0000259" key="3">
    <source>
        <dbReference type="PROSITE" id="PS51502"/>
    </source>
</evidence>
<dbReference type="InterPro" id="IPR013097">
    <property type="entry name" value="Dabb"/>
</dbReference>
<proteinExistence type="predicted"/>
<dbReference type="OrthoDB" id="9808130at2"/>
<dbReference type="RefSeq" id="WP_092047476.1">
    <property type="nucleotide sequence ID" value="NZ_FOQD01000001.1"/>
</dbReference>
<dbReference type="InterPro" id="IPR011008">
    <property type="entry name" value="Dimeric_a/b-barrel"/>
</dbReference>
<name>A0A1I3BF15_9PLAN</name>
<dbReference type="STRING" id="1576369.SAMN05421753_101415"/>
<dbReference type="AlphaFoldDB" id="A0A1I3BF15"/>
<feature type="domain" description="Stress-response A/B barrel" evidence="3">
    <location>
        <begin position="31"/>
        <end position="125"/>
    </location>
</feature>
<dbReference type="Proteomes" id="UP000199518">
    <property type="component" value="Unassembled WGS sequence"/>
</dbReference>
<feature type="chain" id="PRO_5011744636" evidence="2">
    <location>
        <begin position="25"/>
        <end position="128"/>
    </location>
</feature>
<comment type="subunit">
    <text evidence="1">Homodimer.</text>
</comment>
<gene>
    <name evidence="4" type="ORF">SAMN05421753_101415</name>
</gene>
<dbReference type="Gene3D" id="3.30.70.100">
    <property type="match status" value="1"/>
</dbReference>
<evidence type="ECO:0000313" key="5">
    <source>
        <dbReference type="Proteomes" id="UP000199518"/>
    </source>
</evidence>
<dbReference type="PROSITE" id="PS51502">
    <property type="entry name" value="S_R_A_B_BARREL"/>
    <property type="match status" value="1"/>
</dbReference>
<evidence type="ECO:0000256" key="1">
    <source>
        <dbReference type="ARBA" id="ARBA00011738"/>
    </source>
</evidence>
<keyword evidence="2" id="KW-0732">Signal</keyword>
<dbReference type="SUPFAM" id="SSF54909">
    <property type="entry name" value="Dimeric alpha+beta barrel"/>
    <property type="match status" value="1"/>
</dbReference>
<evidence type="ECO:0000256" key="2">
    <source>
        <dbReference type="SAM" id="SignalP"/>
    </source>
</evidence>